<dbReference type="InterPro" id="IPR006963">
    <property type="entry name" value="Mopterin_OxRdtase_4Fe-4S_dom"/>
</dbReference>
<dbReference type="InterPro" id="IPR050123">
    <property type="entry name" value="Prok_molybdopt-oxidoreductase"/>
</dbReference>
<dbReference type="PANTHER" id="PTHR43105:SF10">
    <property type="entry name" value="NADH-QUINONE OXIDOREDUCTASE SUBUNIT G"/>
    <property type="match status" value="1"/>
</dbReference>
<dbReference type="PROSITE" id="PS51669">
    <property type="entry name" value="4FE4S_MOW_BIS_MGD"/>
    <property type="match status" value="1"/>
</dbReference>
<keyword evidence="2" id="KW-0479">Metal-binding</keyword>
<feature type="compositionally biased region" description="Polar residues" evidence="5">
    <location>
        <begin position="29"/>
        <end position="39"/>
    </location>
</feature>
<sequence length="785" mass="83001">MPSTTVDLGTPAVRAGDHSPARAGGALASQANDAPQRTTTKTHCPYCSLQCGILLTAGGRPATLEPDPDFPTNRGGLCSKGWTAHELLDHPERLLTPLVRAVPGDRTSPLVPATWDEALDRVLAAITATQARHGRDAVGVFGGGGLTNEKAYALGKFARVALRTSAIDYNGRFCMSSAAAAMNRVFGVDRGLPFPLTDLAEADAIMISGGNPAATMPPAMQHFDAARSRGASLVVIDPRRTPTAAAAAAQGVHLAPVPGTDLPLLLGMLHLAVREGLVDRPYIDARTTGFDAAATAAAQWWPERVERTTGVPEGDLRRAVKLLAAASPARGGGGAIMLSGRGAEQHANGTDTVLAQANLALALGLPGRPRSGFGTVTGQGNGQGGREHGLKADQLPGYRSITDPAARAHVAGVWGVDPDVLPGPGRSAYEMLDALGGGESGTEPGVRTLLLLASNPVVSAPDAERVRRRLAALDHLVVVDFFLSETASLADVVLPTAQWAEEAGTMTNVEGRVILRRRALTPPDGVRDDLELLNALAHRLDLPEGLDADTAFPTEPEAVFTELRRASAGGRADYSGITYDRLEAEQGVFWPCPQQDGGAGGGEQHPGTPRLFAESFPTHDGRAQCAVVKYTPRAERTSRGASEEYPYVLTTGRTMAQYQSGTQTRRVRQLVMTDPDARAEVHPDLARRHGVSDGDLVRLTTRRGSALFRARVTRDVVAGTVFVPFHWGGMSVANALTDTRLDPVSRMPEFKACAVRLERHDPDGADPDAVDLTREPNRPTTGESR</sequence>
<dbReference type="InterPro" id="IPR006657">
    <property type="entry name" value="MoPterin_dinucl-bd_dom"/>
</dbReference>
<feature type="domain" description="4Fe-4S Mo/W bis-MGD-type" evidence="6">
    <location>
        <begin position="37"/>
        <end position="92"/>
    </location>
</feature>
<dbReference type="AlphaFoldDB" id="A0A316A6W7"/>
<name>A0A316A6W7_9ACTN</name>
<evidence type="ECO:0000256" key="5">
    <source>
        <dbReference type="SAM" id="MobiDB-lite"/>
    </source>
</evidence>
<dbReference type="GO" id="GO:0003954">
    <property type="term" value="F:NADH dehydrogenase activity"/>
    <property type="evidence" value="ECO:0007669"/>
    <property type="project" value="TreeGrafter"/>
</dbReference>
<proteinExistence type="predicted"/>
<dbReference type="Proteomes" id="UP000245469">
    <property type="component" value="Unassembled WGS sequence"/>
</dbReference>
<dbReference type="InterPro" id="IPR009010">
    <property type="entry name" value="Asp_de-COase-like_dom_sf"/>
</dbReference>
<feature type="region of interest" description="Disordered" evidence="5">
    <location>
        <begin position="1"/>
        <end position="39"/>
    </location>
</feature>
<evidence type="ECO:0000256" key="1">
    <source>
        <dbReference type="ARBA" id="ARBA00022485"/>
    </source>
</evidence>
<dbReference type="GO" id="GO:0046872">
    <property type="term" value="F:metal ion binding"/>
    <property type="evidence" value="ECO:0007669"/>
    <property type="project" value="UniProtKB-KW"/>
</dbReference>
<accession>A0A316A6W7</accession>
<feature type="region of interest" description="Disordered" evidence="5">
    <location>
        <begin position="758"/>
        <end position="785"/>
    </location>
</feature>
<dbReference type="Gene3D" id="3.40.228.10">
    <property type="entry name" value="Dimethylsulfoxide Reductase, domain 2"/>
    <property type="match status" value="1"/>
</dbReference>
<evidence type="ECO:0000313" key="7">
    <source>
        <dbReference type="EMBL" id="PWJ53179.1"/>
    </source>
</evidence>
<comment type="caution">
    <text evidence="7">The sequence shown here is derived from an EMBL/GenBank/DDBJ whole genome shotgun (WGS) entry which is preliminary data.</text>
</comment>
<dbReference type="CDD" id="cd00508">
    <property type="entry name" value="MopB_CT_Fdh-Nap-like"/>
    <property type="match status" value="1"/>
</dbReference>
<dbReference type="Pfam" id="PF04879">
    <property type="entry name" value="Molybdop_Fe4S4"/>
    <property type="match status" value="1"/>
</dbReference>
<keyword evidence="1" id="KW-0004">4Fe-4S</keyword>
<dbReference type="PANTHER" id="PTHR43105">
    <property type="entry name" value="RESPIRATORY NITRATE REDUCTASE"/>
    <property type="match status" value="1"/>
</dbReference>
<dbReference type="GO" id="GO:0022904">
    <property type="term" value="P:respiratory electron transport chain"/>
    <property type="evidence" value="ECO:0007669"/>
    <property type="project" value="TreeGrafter"/>
</dbReference>
<evidence type="ECO:0000259" key="6">
    <source>
        <dbReference type="PROSITE" id="PS51669"/>
    </source>
</evidence>
<keyword evidence="3" id="KW-0408">Iron</keyword>
<dbReference type="Pfam" id="PF01568">
    <property type="entry name" value="Molydop_binding"/>
    <property type="match status" value="1"/>
</dbReference>
<evidence type="ECO:0000313" key="8">
    <source>
        <dbReference type="Proteomes" id="UP000245469"/>
    </source>
</evidence>
<gene>
    <name evidence="7" type="ORF">BXY45_11474</name>
</gene>
<reference evidence="7 8" key="1">
    <citation type="submission" date="2018-03" db="EMBL/GenBank/DDBJ databases">
        <title>Genomic Encyclopedia of Archaeal and Bacterial Type Strains, Phase II (KMG-II): from individual species to whole genera.</title>
        <authorList>
            <person name="Goeker M."/>
        </authorList>
    </citation>
    <scope>NUCLEOTIDE SEQUENCE [LARGE SCALE GENOMIC DNA]</scope>
    <source>
        <strain evidence="7 8">DSM 44889</strain>
    </source>
</reference>
<dbReference type="Gene3D" id="2.20.25.90">
    <property type="entry name" value="ADC-like domains"/>
    <property type="match status" value="1"/>
</dbReference>
<keyword evidence="4" id="KW-0411">Iron-sulfur</keyword>
<dbReference type="SUPFAM" id="SSF53706">
    <property type="entry name" value="Formate dehydrogenase/DMSO reductase, domains 1-3"/>
    <property type="match status" value="1"/>
</dbReference>
<dbReference type="GO" id="GO:0051539">
    <property type="term" value="F:4 iron, 4 sulfur cluster binding"/>
    <property type="evidence" value="ECO:0007669"/>
    <property type="project" value="UniProtKB-KW"/>
</dbReference>
<dbReference type="Gene3D" id="2.40.40.20">
    <property type="match status" value="1"/>
</dbReference>
<dbReference type="Pfam" id="PF00384">
    <property type="entry name" value="Molybdopterin"/>
    <property type="match status" value="1"/>
</dbReference>
<evidence type="ECO:0000256" key="4">
    <source>
        <dbReference type="ARBA" id="ARBA00023014"/>
    </source>
</evidence>
<dbReference type="SUPFAM" id="SSF50692">
    <property type="entry name" value="ADC-like"/>
    <property type="match status" value="1"/>
</dbReference>
<organism evidence="7 8">
    <name type="scientific">Quadrisphaera granulorum</name>
    <dbReference type="NCBI Taxonomy" id="317664"/>
    <lineage>
        <taxon>Bacteria</taxon>
        <taxon>Bacillati</taxon>
        <taxon>Actinomycetota</taxon>
        <taxon>Actinomycetes</taxon>
        <taxon>Kineosporiales</taxon>
        <taxon>Kineosporiaceae</taxon>
        <taxon>Quadrisphaera</taxon>
    </lineage>
</organism>
<evidence type="ECO:0000256" key="3">
    <source>
        <dbReference type="ARBA" id="ARBA00023004"/>
    </source>
</evidence>
<protein>
    <submittedName>
        <fullName evidence="7">Assimilatory nitrate reductase catalytic subunit</fullName>
    </submittedName>
</protein>
<dbReference type="Gene3D" id="3.40.50.740">
    <property type="match status" value="1"/>
</dbReference>
<keyword evidence="8" id="KW-1185">Reference proteome</keyword>
<dbReference type="GO" id="GO:0043546">
    <property type="term" value="F:molybdopterin cofactor binding"/>
    <property type="evidence" value="ECO:0007669"/>
    <property type="project" value="InterPro"/>
</dbReference>
<dbReference type="InterPro" id="IPR006656">
    <property type="entry name" value="Mopterin_OxRdtase"/>
</dbReference>
<evidence type="ECO:0000256" key="2">
    <source>
        <dbReference type="ARBA" id="ARBA00022723"/>
    </source>
</evidence>
<dbReference type="EMBL" id="QGDQ01000014">
    <property type="protein sequence ID" value="PWJ53179.1"/>
    <property type="molecule type" value="Genomic_DNA"/>
</dbReference>
<dbReference type="GO" id="GO:0016020">
    <property type="term" value="C:membrane"/>
    <property type="evidence" value="ECO:0007669"/>
    <property type="project" value="TreeGrafter"/>
</dbReference>
<dbReference type="SMART" id="SM00926">
    <property type="entry name" value="Molybdop_Fe4S4"/>
    <property type="match status" value="1"/>
</dbReference>